<keyword evidence="3" id="KW-0963">Cytoplasm</keyword>
<dbReference type="FunFam" id="2.30.29.170:FF:000004">
    <property type="entry name" value="EF-hand domain containing 2"/>
    <property type="match status" value="1"/>
</dbReference>
<dbReference type="GO" id="GO:0000281">
    <property type="term" value="P:mitotic cytokinesis"/>
    <property type="evidence" value="ECO:0007669"/>
    <property type="project" value="TreeGrafter"/>
</dbReference>
<dbReference type="PANTHER" id="PTHR12086">
    <property type="entry name" value="EF-HAND DOMAIN C-TERMINAL CONTAINING PROTEIN"/>
    <property type="match status" value="1"/>
</dbReference>
<feature type="region of interest" description="Disordered" evidence="7">
    <location>
        <begin position="1"/>
        <end position="22"/>
    </location>
</feature>
<evidence type="ECO:0000256" key="6">
    <source>
        <dbReference type="ARBA" id="ARBA00023273"/>
    </source>
</evidence>
<keyword evidence="4" id="KW-0677">Repeat</keyword>
<comment type="caution">
    <text evidence="9">The sequence shown here is derived from an EMBL/GenBank/DDBJ whole genome shotgun (WGS) entry which is preliminary data.</text>
</comment>
<dbReference type="GO" id="GO:0007052">
    <property type="term" value="P:mitotic spindle organization"/>
    <property type="evidence" value="ECO:0007669"/>
    <property type="project" value="TreeGrafter"/>
</dbReference>
<dbReference type="Pfam" id="PF06565">
    <property type="entry name" value="DM10_dom"/>
    <property type="match status" value="3"/>
</dbReference>
<dbReference type="GO" id="GO:0072686">
    <property type="term" value="C:mitotic spindle"/>
    <property type="evidence" value="ECO:0007669"/>
    <property type="project" value="TreeGrafter"/>
</dbReference>
<feature type="domain" description="DM10" evidence="8">
    <location>
        <begin position="75"/>
        <end position="181"/>
    </location>
</feature>
<organism evidence="9 10">
    <name type="scientific">Triparma columacea</name>
    <dbReference type="NCBI Taxonomy" id="722753"/>
    <lineage>
        <taxon>Eukaryota</taxon>
        <taxon>Sar</taxon>
        <taxon>Stramenopiles</taxon>
        <taxon>Ochrophyta</taxon>
        <taxon>Bolidophyceae</taxon>
        <taxon>Parmales</taxon>
        <taxon>Triparmaceae</taxon>
        <taxon>Triparma</taxon>
    </lineage>
</organism>
<dbReference type="EMBL" id="BRYA01000170">
    <property type="protein sequence ID" value="GMI42367.1"/>
    <property type="molecule type" value="Genomic_DNA"/>
</dbReference>
<dbReference type="InterPro" id="IPR040193">
    <property type="entry name" value="EFHC1/EFHC2/EFHB"/>
</dbReference>
<protein>
    <recommendedName>
        <fullName evidence="8">DM10 domain-containing protein</fullName>
    </recommendedName>
</protein>
<evidence type="ECO:0000256" key="1">
    <source>
        <dbReference type="ARBA" id="ARBA00004138"/>
    </source>
</evidence>
<sequence>MDGLQIPNLPGYRAKPEQPPNHARKQIWSISHGVAIADESQPNTATLINSNSAASIPLVTQPKIAHAGKRFLKDGGKVLCFFGYFKEAVYESQIENYRIRQCEIFYYLEDDTIQIVEKKSENSGCPQGNFANRQRLPKDMANEVYFNLDDLNLGSTLDVFGRVLFITDCNVSTRKYLRDVVGRPEEQLRPIPGEEDVYTAMRKEFMSRETGRDEGVSHNIRNNPMKVFAEAQLGKTVNNSTRQGFLDYDRKVLRLDCIWDDRESLYGDLQRFTLQYYLADDTMELLTVLGPNSGRDPFKKMVKRQKLAKNRHDPESPVWNWTDFNIGTVVDVFSKHLLIVSADAPTYAFYEKKGMPLDPPLELVQEEAVVATRELPPYNGFGSEEDSLASCVGSLVPTLPRIKQGESKVMRFAAKMESKNPEDVDRNFTVSFYLVDNTVQIHEPPKRNSGIVGGSFLSRIKLRTAEGLITEEYFYVGAEIQLAGHPFILVDADEGTLRHMEQKPKLFEYSNIKNIVAVYALSLGEAAASGELAAEFQAYDPEGSGSVSTKAVKKILMKYKCSYYYGGPPEQAVITLCRKLGNKKSVDYNKFIAAIIDPSVLDTVY</sequence>
<dbReference type="GO" id="GO:0060285">
    <property type="term" value="P:cilium-dependent cell motility"/>
    <property type="evidence" value="ECO:0007669"/>
    <property type="project" value="TreeGrafter"/>
</dbReference>
<keyword evidence="6" id="KW-0966">Cell projection</keyword>
<dbReference type="AlphaFoldDB" id="A0A9W7GF29"/>
<feature type="domain" description="DM10" evidence="8">
    <location>
        <begin position="406"/>
        <end position="504"/>
    </location>
</feature>
<evidence type="ECO:0000256" key="5">
    <source>
        <dbReference type="ARBA" id="ARBA00023212"/>
    </source>
</evidence>
<dbReference type="Gene3D" id="2.30.29.170">
    <property type="match status" value="3"/>
</dbReference>
<evidence type="ECO:0000313" key="10">
    <source>
        <dbReference type="Proteomes" id="UP001165065"/>
    </source>
</evidence>
<dbReference type="GO" id="GO:0005930">
    <property type="term" value="C:axoneme"/>
    <property type="evidence" value="ECO:0007669"/>
    <property type="project" value="TreeGrafter"/>
</dbReference>
<dbReference type="Proteomes" id="UP001165065">
    <property type="component" value="Unassembled WGS sequence"/>
</dbReference>
<evidence type="ECO:0000259" key="8">
    <source>
        <dbReference type="PROSITE" id="PS51336"/>
    </source>
</evidence>
<dbReference type="FunFam" id="2.30.29.170:FF:000002">
    <property type="entry name" value="EF-hand domain (C-terminal) containing 1"/>
    <property type="match status" value="1"/>
</dbReference>
<keyword evidence="5" id="KW-0206">Cytoskeleton</keyword>
<accession>A0A9W7GF29</accession>
<dbReference type="GO" id="GO:0043014">
    <property type="term" value="F:alpha-tubulin binding"/>
    <property type="evidence" value="ECO:0007669"/>
    <property type="project" value="TreeGrafter"/>
</dbReference>
<dbReference type="SMART" id="SM00676">
    <property type="entry name" value="DM10"/>
    <property type="match status" value="3"/>
</dbReference>
<reference evidence="10" key="1">
    <citation type="journal article" date="2023" name="Commun. Biol.">
        <title>Genome analysis of Parmales, the sister group of diatoms, reveals the evolutionary specialization of diatoms from phago-mixotrophs to photoautotrophs.</title>
        <authorList>
            <person name="Ban H."/>
            <person name="Sato S."/>
            <person name="Yoshikawa S."/>
            <person name="Yamada K."/>
            <person name="Nakamura Y."/>
            <person name="Ichinomiya M."/>
            <person name="Sato N."/>
            <person name="Blanc-Mathieu R."/>
            <person name="Endo H."/>
            <person name="Kuwata A."/>
            <person name="Ogata H."/>
        </authorList>
    </citation>
    <scope>NUCLEOTIDE SEQUENCE [LARGE SCALE GENOMIC DNA]</scope>
</reference>
<evidence type="ECO:0000256" key="7">
    <source>
        <dbReference type="SAM" id="MobiDB-lite"/>
    </source>
</evidence>
<evidence type="ECO:0000313" key="9">
    <source>
        <dbReference type="EMBL" id="GMI42367.1"/>
    </source>
</evidence>
<proteinExistence type="predicted"/>
<dbReference type="PANTHER" id="PTHR12086:SF9">
    <property type="entry name" value="EF-HAND DOMAIN-CONTAINING PROTEIN 1"/>
    <property type="match status" value="1"/>
</dbReference>
<evidence type="ECO:0000256" key="3">
    <source>
        <dbReference type="ARBA" id="ARBA00022490"/>
    </source>
</evidence>
<gene>
    <name evidence="9" type="ORF">TrCOL_g8866</name>
</gene>
<name>A0A9W7GF29_9STRA</name>
<evidence type="ECO:0000256" key="4">
    <source>
        <dbReference type="ARBA" id="ARBA00022737"/>
    </source>
</evidence>
<dbReference type="InterPro" id="IPR006602">
    <property type="entry name" value="DM10_dom"/>
</dbReference>
<comment type="subcellular location">
    <subcellularLocation>
        <location evidence="1">Cell projection</location>
        <location evidence="1">Cilium</location>
    </subcellularLocation>
    <subcellularLocation>
        <location evidence="2">Cytoplasm</location>
        <location evidence="2">Cytoskeleton</location>
    </subcellularLocation>
</comment>
<keyword evidence="10" id="KW-1185">Reference proteome</keyword>
<dbReference type="OrthoDB" id="10255210at2759"/>
<evidence type="ECO:0000256" key="2">
    <source>
        <dbReference type="ARBA" id="ARBA00004245"/>
    </source>
</evidence>
<feature type="domain" description="DM10" evidence="8">
    <location>
        <begin position="249"/>
        <end position="354"/>
    </location>
</feature>
<dbReference type="PROSITE" id="PS51336">
    <property type="entry name" value="DM10"/>
    <property type="match status" value="3"/>
</dbReference>